<dbReference type="EMBL" id="CP000283">
    <property type="protein sequence ID" value="ABE37272.1"/>
    <property type="molecule type" value="Genomic_DNA"/>
</dbReference>
<name>Q13F67_RHOPS</name>
<evidence type="ECO:0000313" key="3">
    <source>
        <dbReference type="Proteomes" id="UP000001818"/>
    </source>
</evidence>
<gene>
    <name evidence="2" type="ordered locus">RPD_0032</name>
</gene>
<evidence type="ECO:0000259" key="1">
    <source>
        <dbReference type="Pfam" id="PF14452"/>
    </source>
</evidence>
<dbReference type="HOGENOM" id="CLU_1164777_0_0_5"/>
<organism evidence="2 3">
    <name type="scientific">Rhodopseudomonas palustris (strain BisB5)</name>
    <dbReference type="NCBI Taxonomy" id="316057"/>
    <lineage>
        <taxon>Bacteria</taxon>
        <taxon>Pseudomonadati</taxon>
        <taxon>Pseudomonadota</taxon>
        <taxon>Alphaproteobacteria</taxon>
        <taxon>Hyphomicrobiales</taxon>
        <taxon>Nitrobacteraceae</taxon>
        <taxon>Rhodopseudomonas</taxon>
    </lineage>
</organism>
<dbReference type="BioCyc" id="RPAL316057:RPD_RS00160-MONOMER"/>
<evidence type="ECO:0000313" key="2">
    <source>
        <dbReference type="EMBL" id="ABE37272.1"/>
    </source>
</evidence>
<dbReference type="STRING" id="316057.RPD_0032"/>
<feature type="domain" description="Multi-ubiquitin" evidence="1">
    <location>
        <begin position="19"/>
        <end position="72"/>
    </location>
</feature>
<dbReference type="AlphaFoldDB" id="Q13F67"/>
<dbReference type="Pfam" id="PF14452">
    <property type="entry name" value="Multi_ubiq"/>
    <property type="match status" value="1"/>
</dbReference>
<dbReference type="Proteomes" id="UP000001818">
    <property type="component" value="Chromosome"/>
</dbReference>
<dbReference type="eggNOG" id="ENOG5030KH9">
    <property type="taxonomic scope" value="Bacteria"/>
</dbReference>
<proteinExistence type="predicted"/>
<dbReference type="InterPro" id="IPR027802">
    <property type="entry name" value="Multi-ubiquitin_dom"/>
</dbReference>
<accession>Q13F67</accession>
<sequence length="239" mass="26331">MDGQVEILERRSRGMEYPVNGAMAAFPDNVVNGREVLTRSGLVPASEYRLILVRNGRTRLIGTDDDVDLDKEHGGSFRAFLSDRDFGFTVDEVGQVWGTADMEVDEFLRIWPQHPEHRWVLERDDEPDTVLTPGGVLSFGPKGVEHVVSRKDAHPDKVMVTVVTTAGVYPAEGAKRYPRSTRISDVLNDAARKLDIRDSSTWIVTVAGRDVSPTLTFAQANLTGTVELEWGPREGGGGA</sequence>
<reference evidence="2 3" key="1">
    <citation type="submission" date="2006-03" db="EMBL/GenBank/DDBJ databases">
        <title>Complete sequence of Rhodopseudomonas palustris BisB5.</title>
        <authorList>
            <consortium name="US DOE Joint Genome Institute"/>
            <person name="Copeland A."/>
            <person name="Lucas S."/>
            <person name="Lapidus A."/>
            <person name="Barry K."/>
            <person name="Detter J.C."/>
            <person name="Glavina del Rio T."/>
            <person name="Hammon N."/>
            <person name="Israni S."/>
            <person name="Dalin E."/>
            <person name="Tice H."/>
            <person name="Pitluck S."/>
            <person name="Chain P."/>
            <person name="Malfatti S."/>
            <person name="Shin M."/>
            <person name="Vergez L."/>
            <person name="Schmutz J."/>
            <person name="Larimer F."/>
            <person name="Land M."/>
            <person name="Hauser L."/>
            <person name="Pelletier D.A."/>
            <person name="Kyrpides N."/>
            <person name="Lykidis A."/>
            <person name="Oda Y."/>
            <person name="Harwood C.S."/>
            <person name="Richardson P."/>
        </authorList>
    </citation>
    <scope>NUCLEOTIDE SEQUENCE [LARGE SCALE GENOMIC DNA]</scope>
    <source>
        <strain evidence="2 3">BisB5</strain>
    </source>
</reference>
<protein>
    <recommendedName>
        <fullName evidence="1">Multi-ubiquitin domain-containing protein</fullName>
    </recommendedName>
</protein>
<dbReference type="KEGG" id="rpd:RPD_0032"/>